<dbReference type="GO" id="GO:0046872">
    <property type="term" value="F:metal ion binding"/>
    <property type="evidence" value="ECO:0007669"/>
    <property type="project" value="UniProtKB-KW"/>
</dbReference>
<dbReference type="PANTHER" id="PTHR28004:SF2">
    <property type="entry name" value="D-SERINE DEHYDRATASE"/>
    <property type="match status" value="1"/>
</dbReference>
<keyword evidence="5" id="KW-0862">Zinc</keyword>
<name>A0A8J4PKL4_9MYCE</name>
<dbReference type="InterPro" id="IPR001608">
    <property type="entry name" value="Ala_racemase_N"/>
</dbReference>
<comment type="similarity">
    <text evidence="3">Belongs to the DSD1 family.</text>
</comment>
<evidence type="ECO:0000256" key="1">
    <source>
        <dbReference type="ARBA" id="ARBA00001933"/>
    </source>
</evidence>
<feature type="domain" description="D-serine dehydratase-like" evidence="12">
    <location>
        <begin position="268"/>
        <end position="374"/>
    </location>
</feature>
<evidence type="ECO:0000256" key="6">
    <source>
        <dbReference type="ARBA" id="ARBA00022898"/>
    </source>
</evidence>
<sequence length="392" mass="43802">MVHHDKIKDLNTPCILVDEKVVKNNCKSMIDRANQLGVDIRPHMKTHKTIEIGKYQVEGLKNQRVIVSTLSEAKFFTKAFKDILYAIPISPNKISQAYEIHCEIDRLHLMIDHIDHITSLVNHIKQTNINGKIWSVFLKIDCGYHRAGANPESEETIRLVDLITHGEYSKYFEFQGIYSHSGHSYKCTTPQEIKKLAIQEATVTGSFGKKLLACGYPCPNVSIGSTPVCCHLPDNLKDLGVTEIHPGNYVFYDLMQMELGNCSVDDVGVSVLTTVISVYPDRNEFLVDAGSLALSSDPGCTHLAPNRPTPNFGIIVGHPNLRVLAVTQEIGKIVSTCDNSPIPFDHFKIGTKIRLIPNHSCLTAAMFSHFYVLDSHDDVNGELKSFVPNKHW</sequence>
<dbReference type="InterPro" id="IPR042208">
    <property type="entry name" value="D-ser_dehydrat-like_sf"/>
</dbReference>
<comment type="catalytic activity">
    <reaction evidence="8">
        <text>D-serine = pyruvate + NH4(+)</text>
        <dbReference type="Rhea" id="RHEA:13977"/>
        <dbReference type="ChEBI" id="CHEBI:15361"/>
        <dbReference type="ChEBI" id="CHEBI:28938"/>
        <dbReference type="ChEBI" id="CHEBI:35247"/>
        <dbReference type="EC" id="4.3.1.18"/>
    </reaction>
    <physiologicalReaction direction="left-to-right" evidence="8">
        <dbReference type="Rhea" id="RHEA:13978"/>
    </physiologicalReaction>
</comment>
<reference evidence="13" key="1">
    <citation type="submission" date="2020-01" db="EMBL/GenBank/DDBJ databases">
        <title>Development of genomics and gene disruption for Polysphondylium violaceum indicates a role for the polyketide synthase stlB in stalk morphogenesis.</title>
        <authorList>
            <person name="Narita B."/>
            <person name="Kawabe Y."/>
            <person name="Kin K."/>
            <person name="Saito T."/>
            <person name="Gibbs R."/>
            <person name="Kuspa A."/>
            <person name="Muzny D."/>
            <person name="Queller D."/>
            <person name="Richards S."/>
            <person name="Strassman J."/>
            <person name="Sucgang R."/>
            <person name="Worley K."/>
            <person name="Schaap P."/>
        </authorList>
    </citation>
    <scope>NUCLEOTIDE SEQUENCE</scope>
    <source>
        <strain evidence="13">QSvi11</strain>
    </source>
</reference>
<dbReference type="PANTHER" id="PTHR28004">
    <property type="entry name" value="ZGC:162816-RELATED"/>
    <property type="match status" value="1"/>
</dbReference>
<proteinExistence type="inferred from homology"/>
<evidence type="ECO:0000256" key="7">
    <source>
        <dbReference type="ARBA" id="ARBA00023239"/>
    </source>
</evidence>
<accession>A0A8J4PKL4</accession>
<dbReference type="SUPFAM" id="SSF51419">
    <property type="entry name" value="PLP-binding barrel"/>
    <property type="match status" value="1"/>
</dbReference>
<dbReference type="Pfam" id="PF01168">
    <property type="entry name" value="Ala_racemase_N"/>
    <property type="match status" value="1"/>
</dbReference>
<dbReference type="Gene3D" id="3.20.20.10">
    <property type="entry name" value="Alanine racemase"/>
    <property type="match status" value="1"/>
</dbReference>
<dbReference type="Pfam" id="PF14031">
    <property type="entry name" value="D-ser_dehydrat"/>
    <property type="match status" value="1"/>
</dbReference>
<organism evidence="13 14">
    <name type="scientific">Polysphondylium violaceum</name>
    <dbReference type="NCBI Taxonomy" id="133409"/>
    <lineage>
        <taxon>Eukaryota</taxon>
        <taxon>Amoebozoa</taxon>
        <taxon>Evosea</taxon>
        <taxon>Eumycetozoa</taxon>
        <taxon>Dictyostelia</taxon>
        <taxon>Dictyosteliales</taxon>
        <taxon>Dictyosteliaceae</taxon>
        <taxon>Polysphondylium</taxon>
    </lineage>
</organism>
<dbReference type="InterPro" id="IPR026956">
    <property type="entry name" value="D-ser_dehydrat-like_dom"/>
</dbReference>
<evidence type="ECO:0000256" key="2">
    <source>
        <dbReference type="ARBA" id="ARBA00001947"/>
    </source>
</evidence>
<evidence type="ECO:0000256" key="3">
    <source>
        <dbReference type="ARBA" id="ARBA00005323"/>
    </source>
</evidence>
<evidence type="ECO:0000259" key="12">
    <source>
        <dbReference type="SMART" id="SM01119"/>
    </source>
</evidence>
<evidence type="ECO:0000256" key="10">
    <source>
        <dbReference type="ARBA" id="ARBA00069616"/>
    </source>
</evidence>
<evidence type="ECO:0000256" key="9">
    <source>
        <dbReference type="ARBA" id="ARBA00066349"/>
    </source>
</evidence>
<keyword evidence="6" id="KW-0663">Pyridoxal phosphate</keyword>
<comment type="caution">
    <text evidence="13">The sequence shown here is derived from an EMBL/GenBank/DDBJ whole genome shotgun (WGS) entry which is preliminary data.</text>
</comment>
<dbReference type="AlphaFoldDB" id="A0A8J4PKL4"/>
<protein>
    <recommendedName>
        <fullName evidence="10">D-serine dehydratase</fullName>
        <ecNumber evidence="9">4.3.1.18</ecNumber>
    </recommendedName>
    <alternativeName>
        <fullName evidence="11">D-serine deaminase</fullName>
    </alternativeName>
</protein>
<evidence type="ECO:0000256" key="11">
    <source>
        <dbReference type="ARBA" id="ARBA00075219"/>
    </source>
</evidence>
<evidence type="ECO:0000256" key="8">
    <source>
        <dbReference type="ARBA" id="ARBA00051198"/>
    </source>
</evidence>
<gene>
    <name evidence="13" type="ORF">CYY_010466</name>
</gene>
<comment type="cofactor">
    <cofactor evidence="1">
        <name>pyridoxal 5'-phosphate</name>
        <dbReference type="ChEBI" id="CHEBI:597326"/>
    </cofactor>
</comment>
<dbReference type="FunFam" id="3.20.20.10:FF:000016">
    <property type="entry name" value="D-serine dehydratase"/>
    <property type="match status" value="1"/>
</dbReference>
<evidence type="ECO:0000313" key="13">
    <source>
        <dbReference type="EMBL" id="KAF2068209.1"/>
    </source>
</evidence>
<dbReference type="Gene3D" id="2.40.37.20">
    <property type="entry name" value="D-serine dehydratase-like domain"/>
    <property type="match status" value="1"/>
</dbReference>
<dbReference type="EC" id="4.3.1.18" evidence="9"/>
<keyword evidence="7" id="KW-0456">Lyase</keyword>
<dbReference type="GO" id="GO:0008721">
    <property type="term" value="F:D-serine ammonia-lyase activity"/>
    <property type="evidence" value="ECO:0007669"/>
    <property type="project" value="UniProtKB-EC"/>
</dbReference>
<dbReference type="OrthoDB" id="20198at2759"/>
<comment type="cofactor">
    <cofactor evidence="2">
        <name>Zn(2+)</name>
        <dbReference type="ChEBI" id="CHEBI:29105"/>
    </cofactor>
</comment>
<evidence type="ECO:0000256" key="4">
    <source>
        <dbReference type="ARBA" id="ARBA00022723"/>
    </source>
</evidence>
<evidence type="ECO:0000256" key="5">
    <source>
        <dbReference type="ARBA" id="ARBA00022833"/>
    </source>
</evidence>
<dbReference type="SMART" id="SM01119">
    <property type="entry name" value="D-ser_dehydrat"/>
    <property type="match status" value="1"/>
</dbReference>
<keyword evidence="4" id="KW-0479">Metal-binding</keyword>
<evidence type="ECO:0000313" key="14">
    <source>
        <dbReference type="Proteomes" id="UP000695562"/>
    </source>
</evidence>
<keyword evidence="14" id="KW-1185">Reference proteome</keyword>
<dbReference type="EMBL" id="AJWJ01001132">
    <property type="protein sequence ID" value="KAF2068209.1"/>
    <property type="molecule type" value="Genomic_DNA"/>
</dbReference>
<dbReference type="GO" id="GO:0036088">
    <property type="term" value="P:D-serine catabolic process"/>
    <property type="evidence" value="ECO:0007669"/>
    <property type="project" value="TreeGrafter"/>
</dbReference>
<dbReference type="InterPro" id="IPR051466">
    <property type="entry name" value="D-amino_acid_metab_enzyme"/>
</dbReference>
<dbReference type="Proteomes" id="UP000695562">
    <property type="component" value="Unassembled WGS sequence"/>
</dbReference>
<dbReference type="InterPro" id="IPR029066">
    <property type="entry name" value="PLP-binding_barrel"/>
</dbReference>